<accession>A0A1D1URZ8</accession>
<name>A0A1D1URZ8_RAMVA</name>
<proteinExistence type="predicted"/>
<dbReference type="OrthoDB" id="5353557at2759"/>
<organism evidence="1 2">
    <name type="scientific">Ramazzottius varieornatus</name>
    <name type="common">Water bear</name>
    <name type="synonym">Tardigrade</name>
    <dbReference type="NCBI Taxonomy" id="947166"/>
    <lineage>
        <taxon>Eukaryota</taxon>
        <taxon>Metazoa</taxon>
        <taxon>Ecdysozoa</taxon>
        <taxon>Tardigrada</taxon>
        <taxon>Eutardigrada</taxon>
        <taxon>Parachela</taxon>
        <taxon>Hypsibioidea</taxon>
        <taxon>Ramazzottiidae</taxon>
        <taxon>Ramazzottius</taxon>
    </lineage>
</organism>
<dbReference type="AlphaFoldDB" id="A0A1D1URZ8"/>
<dbReference type="EMBL" id="BDGG01000002">
    <property type="protein sequence ID" value="GAU92454.1"/>
    <property type="molecule type" value="Genomic_DNA"/>
</dbReference>
<evidence type="ECO:0000313" key="1">
    <source>
        <dbReference type="EMBL" id="GAU92454.1"/>
    </source>
</evidence>
<evidence type="ECO:0000313" key="2">
    <source>
        <dbReference type="Proteomes" id="UP000186922"/>
    </source>
</evidence>
<keyword evidence="2" id="KW-1185">Reference proteome</keyword>
<dbReference type="STRING" id="947166.A0A1D1URZ8"/>
<reference evidence="1 2" key="1">
    <citation type="journal article" date="2016" name="Nat. Commun.">
        <title>Extremotolerant tardigrade genome and improved radiotolerance of human cultured cells by tardigrade-unique protein.</title>
        <authorList>
            <person name="Hashimoto T."/>
            <person name="Horikawa D.D."/>
            <person name="Saito Y."/>
            <person name="Kuwahara H."/>
            <person name="Kozuka-Hata H."/>
            <person name="Shin-I T."/>
            <person name="Minakuchi Y."/>
            <person name="Ohishi K."/>
            <person name="Motoyama A."/>
            <person name="Aizu T."/>
            <person name="Enomoto A."/>
            <person name="Kondo K."/>
            <person name="Tanaka S."/>
            <person name="Hara Y."/>
            <person name="Koshikawa S."/>
            <person name="Sagara H."/>
            <person name="Miura T."/>
            <person name="Yokobori S."/>
            <person name="Miyagawa K."/>
            <person name="Suzuki Y."/>
            <person name="Kubo T."/>
            <person name="Oyama M."/>
            <person name="Kohara Y."/>
            <person name="Fujiyama A."/>
            <person name="Arakawa K."/>
            <person name="Katayama T."/>
            <person name="Toyoda A."/>
            <person name="Kunieda T."/>
        </authorList>
    </citation>
    <scope>NUCLEOTIDE SEQUENCE [LARGE SCALE GENOMIC DNA]</scope>
    <source>
        <strain evidence="1 2">YOKOZUNA-1</strain>
    </source>
</reference>
<gene>
    <name evidence="1" type="primary">RvY_04532-1</name>
    <name evidence="1" type="synonym">RvY_04532.1</name>
    <name evidence="1" type="ORF">RvY_04532</name>
</gene>
<protein>
    <submittedName>
        <fullName evidence="1">Uncharacterized protein</fullName>
    </submittedName>
</protein>
<comment type="caution">
    <text evidence="1">The sequence shown here is derived from an EMBL/GenBank/DDBJ whole genome shotgun (WGS) entry which is preliminary data.</text>
</comment>
<dbReference type="Proteomes" id="UP000186922">
    <property type="component" value="Unassembled WGS sequence"/>
</dbReference>
<sequence length="91" mass="10353">MGDPEHETIGVATMEDMIEEMIQSDILDGSGKNDLDRKKFMKKDLSLVTSPPLYASIITPQRRHAALQFLSTSFDPFRPHFVSEHTLKHLI</sequence>